<dbReference type="AlphaFoldDB" id="A0A450SEA1"/>
<evidence type="ECO:0000256" key="4">
    <source>
        <dbReference type="ARBA" id="ARBA00022723"/>
    </source>
</evidence>
<proteinExistence type="inferred from homology"/>
<dbReference type="PANTHER" id="PTHR33653:SF1">
    <property type="entry name" value="RIBONUCLEASE VAPC2"/>
    <property type="match status" value="1"/>
</dbReference>
<dbReference type="Pfam" id="PF01850">
    <property type="entry name" value="PIN"/>
    <property type="match status" value="1"/>
</dbReference>
<organism evidence="10">
    <name type="scientific">Candidatus Kentrum sp. FW</name>
    <dbReference type="NCBI Taxonomy" id="2126338"/>
    <lineage>
        <taxon>Bacteria</taxon>
        <taxon>Pseudomonadati</taxon>
        <taxon>Pseudomonadota</taxon>
        <taxon>Gammaproteobacteria</taxon>
        <taxon>Candidatus Kentrum</taxon>
    </lineage>
</organism>
<reference evidence="10" key="1">
    <citation type="submission" date="2019-02" db="EMBL/GenBank/DDBJ databases">
        <authorList>
            <person name="Gruber-Vodicka R. H."/>
            <person name="Seah K. B. B."/>
        </authorList>
    </citation>
    <scope>NUCLEOTIDE SEQUENCE</scope>
    <source>
        <strain evidence="10">BECK_BZ106</strain>
    </source>
</reference>
<evidence type="ECO:0000256" key="1">
    <source>
        <dbReference type="ARBA" id="ARBA00001946"/>
    </source>
</evidence>
<feature type="binding site" evidence="8">
    <location>
        <position position="104"/>
    </location>
    <ligand>
        <name>Mg(2+)</name>
        <dbReference type="ChEBI" id="CHEBI:18420"/>
    </ligand>
</feature>
<dbReference type="CDD" id="cd18731">
    <property type="entry name" value="PIN_NgFitB-like"/>
    <property type="match status" value="1"/>
</dbReference>
<dbReference type="GO" id="GO:0090729">
    <property type="term" value="F:toxin activity"/>
    <property type="evidence" value="ECO:0007669"/>
    <property type="project" value="UniProtKB-KW"/>
</dbReference>
<feature type="binding site" evidence="8">
    <location>
        <position position="5"/>
    </location>
    <ligand>
        <name>Mg(2+)</name>
        <dbReference type="ChEBI" id="CHEBI:18420"/>
    </ligand>
</feature>
<dbReference type="HAMAP" id="MF_00265">
    <property type="entry name" value="VapC_Nob1"/>
    <property type="match status" value="1"/>
</dbReference>
<comment type="function">
    <text evidence="8">Toxic component of a toxin-antitoxin (TA) system. An RNase.</text>
</comment>
<evidence type="ECO:0000256" key="2">
    <source>
        <dbReference type="ARBA" id="ARBA00022649"/>
    </source>
</evidence>
<evidence type="ECO:0000256" key="6">
    <source>
        <dbReference type="ARBA" id="ARBA00022842"/>
    </source>
</evidence>
<dbReference type="Gene3D" id="3.40.50.1010">
    <property type="entry name" value="5'-nuclease"/>
    <property type="match status" value="1"/>
</dbReference>
<evidence type="ECO:0000256" key="5">
    <source>
        <dbReference type="ARBA" id="ARBA00022801"/>
    </source>
</evidence>
<evidence type="ECO:0000256" key="8">
    <source>
        <dbReference type="HAMAP-Rule" id="MF_00265"/>
    </source>
</evidence>
<gene>
    <name evidence="8" type="primary">vapC</name>
    <name evidence="10" type="ORF">BECKFW1821B_GA0114236_10086</name>
</gene>
<sequence length="144" mass="15501">MIILDTNVVSEPMKANSDPAVRTWLDRQVSQTLYLATTSLAELLLGIELLPTGKRRKGLDVALNKLIVSLFGSRILPFDQSAAVVYATLSSKARTHGYTLSMADGQIAAIAALHGFAVATRDMAPFSAVDVPVINPWETTDTSQ</sequence>
<keyword evidence="4 8" id="KW-0479">Metal-binding</keyword>
<accession>A0A450SEA1</accession>
<keyword evidence="2 8" id="KW-1277">Toxin-antitoxin system</keyword>
<keyword evidence="8" id="KW-0800">Toxin</keyword>
<comment type="cofactor">
    <cofactor evidence="1 8">
        <name>Mg(2+)</name>
        <dbReference type="ChEBI" id="CHEBI:18420"/>
    </cofactor>
</comment>
<feature type="domain" description="PIN" evidence="9">
    <location>
        <begin position="2"/>
        <end position="130"/>
    </location>
</feature>
<dbReference type="PANTHER" id="PTHR33653">
    <property type="entry name" value="RIBONUCLEASE VAPC2"/>
    <property type="match status" value="1"/>
</dbReference>
<keyword evidence="6 8" id="KW-0460">Magnesium</keyword>
<dbReference type="InterPro" id="IPR002716">
    <property type="entry name" value="PIN_dom"/>
</dbReference>
<comment type="similarity">
    <text evidence="7 8">Belongs to the PINc/VapC protein family.</text>
</comment>
<keyword evidence="5 8" id="KW-0378">Hydrolase</keyword>
<dbReference type="InterPro" id="IPR050556">
    <property type="entry name" value="Type_II_TA_system_RNase"/>
</dbReference>
<dbReference type="GO" id="GO:0016787">
    <property type="term" value="F:hydrolase activity"/>
    <property type="evidence" value="ECO:0007669"/>
    <property type="project" value="UniProtKB-KW"/>
</dbReference>
<dbReference type="EMBL" id="CAADFD010000008">
    <property type="protein sequence ID" value="VFJ50981.1"/>
    <property type="molecule type" value="Genomic_DNA"/>
</dbReference>
<evidence type="ECO:0000259" key="9">
    <source>
        <dbReference type="Pfam" id="PF01850"/>
    </source>
</evidence>
<evidence type="ECO:0000256" key="7">
    <source>
        <dbReference type="ARBA" id="ARBA00038093"/>
    </source>
</evidence>
<evidence type="ECO:0000313" key="10">
    <source>
        <dbReference type="EMBL" id="VFJ50981.1"/>
    </source>
</evidence>
<dbReference type="EC" id="3.1.-.-" evidence="8"/>
<dbReference type="InterPro" id="IPR029060">
    <property type="entry name" value="PIN-like_dom_sf"/>
</dbReference>
<protein>
    <recommendedName>
        <fullName evidence="8">Ribonuclease VapC</fullName>
        <shortName evidence="8">RNase VapC</shortName>
        <ecNumber evidence="8">3.1.-.-</ecNumber>
    </recommendedName>
    <alternativeName>
        <fullName evidence="8">Toxin VapC</fullName>
    </alternativeName>
</protein>
<dbReference type="GO" id="GO:0000287">
    <property type="term" value="F:magnesium ion binding"/>
    <property type="evidence" value="ECO:0007669"/>
    <property type="project" value="UniProtKB-UniRule"/>
</dbReference>
<keyword evidence="3 8" id="KW-0540">Nuclease</keyword>
<name>A0A450SEA1_9GAMM</name>
<evidence type="ECO:0000256" key="3">
    <source>
        <dbReference type="ARBA" id="ARBA00022722"/>
    </source>
</evidence>
<dbReference type="InterPro" id="IPR022907">
    <property type="entry name" value="VapC_family"/>
</dbReference>
<dbReference type="GO" id="GO:0004540">
    <property type="term" value="F:RNA nuclease activity"/>
    <property type="evidence" value="ECO:0007669"/>
    <property type="project" value="InterPro"/>
</dbReference>
<dbReference type="SUPFAM" id="SSF88723">
    <property type="entry name" value="PIN domain-like"/>
    <property type="match status" value="1"/>
</dbReference>